<evidence type="ECO:0000313" key="2">
    <source>
        <dbReference type="EMBL" id="ALU41365.1"/>
    </source>
</evidence>
<dbReference type="EMBL" id="CP013255">
    <property type="protein sequence ID" value="ALU41365.1"/>
    <property type="molecule type" value="Genomic_DNA"/>
</dbReference>
<reference evidence="2 4" key="1">
    <citation type="submission" date="2015-11" db="EMBL/GenBank/DDBJ databases">
        <title>Complete Genome Sequence of Kocuria flava strain HO-9041.</title>
        <authorList>
            <person name="Zhou M."/>
            <person name="Dai J."/>
        </authorList>
    </citation>
    <scope>NUCLEOTIDE SEQUENCE [LARGE SCALE GENOMIC DNA]</scope>
    <source>
        <strain evidence="2 4">HO-9041</strain>
        <plasmid evidence="2 4">1</plasmid>
    </source>
</reference>
<dbReference type="Proteomes" id="UP000321155">
    <property type="component" value="Unassembled WGS sequence"/>
</dbReference>
<evidence type="ECO:0000313" key="4">
    <source>
        <dbReference type="Proteomes" id="UP000057181"/>
    </source>
</evidence>
<dbReference type="RefSeq" id="WP_058860031.1">
    <property type="nucleotide sequence ID" value="NZ_BJZR01000152.1"/>
</dbReference>
<name>A0A0U3HEH8_9MICC</name>
<dbReference type="Proteomes" id="UP000057181">
    <property type="component" value="Plasmid 1"/>
</dbReference>
<dbReference type="EMBL" id="BJZR01000152">
    <property type="protein sequence ID" value="GEO93665.1"/>
    <property type="molecule type" value="Genomic_DNA"/>
</dbReference>
<accession>A0A0U3HEH8</accession>
<evidence type="ECO:0000259" key="1">
    <source>
        <dbReference type="Pfam" id="PF05713"/>
    </source>
</evidence>
<protein>
    <submittedName>
        <fullName evidence="2">Mobilization protein</fullName>
    </submittedName>
</protein>
<geneLocation type="plasmid" evidence="2">
    <name>1</name>
</geneLocation>
<evidence type="ECO:0000313" key="5">
    <source>
        <dbReference type="Proteomes" id="UP000321155"/>
    </source>
</evidence>
<keyword evidence="5" id="KW-1185">Reference proteome</keyword>
<dbReference type="OrthoDB" id="3636113at2"/>
<dbReference type="Pfam" id="PF05713">
    <property type="entry name" value="MobC"/>
    <property type="match status" value="1"/>
</dbReference>
<gene>
    <name evidence="2" type="ORF">AS188_15855</name>
    <name evidence="3" type="ORF">KFL01_29710</name>
</gene>
<dbReference type="AlphaFoldDB" id="A0A0U3HEH8"/>
<sequence length="129" mass="14557">MVEQENSRRVWTSRRKRIEGKTQYVRVSMSESERAQLMVLEQQTGLSPSALMVEAVFGSADPVAVQLRRNQLAELIQMRHLMATIANNVNQIARHANSTGEVLPETVETLQEARRFGADVLAKIEELIP</sequence>
<dbReference type="KEGG" id="kfv:AS188_15855"/>
<keyword evidence="2" id="KW-0614">Plasmid</keyword>
<reference evidence="3 5" key="2">
    <citation type="submission" date="2019-07" db="EMBL/GenBank/DDBJ databases">
        <title>Whole genome shotgun sequence of Kocuria flava NBRC 107626.</title>
        <authorList>
            <person name="Hosoyama A."/>
            <person name="Uohara A."/>
            <person name="Ohji S."/>
            <person name="Ichikawa N."/>
        </authorList>
    </citation>
    <scope>NUCLEOTIDE SEQUENCE [LARGE SCALE GENOMIC DNA]</scope>
    <source>
        <strain evidence="3 5">NBRC 107626</strain>
    </source>
</reference>
<dbReference type="InterPro" id="IPR008687">
    <property type="entry name" value="MobC"/>
</dbReference>
<feature type="domain" description="Bacterial mobilisation" evidence="1">
    <location>
        <begin position="83"/>
        <end position="111"/>
    </location>
</feature>
<proteinExistence type="predicted"/>
<evidence type="ECO:0000313" key="3">
    <source>
        <dbReference type="EMBL" id="GEO93665.1"/>
    </source>
</evidence>
<organism evidence="2 4">
    <name type="scientific">Kocuria flava</name>
    <dbReference type="NCBI Taxonomy" id="446860"/>
    <lineage>
        <taxon>Bacteria</taxon>
        <taxon>Bacillati</taxon>
        <taxon>Actinomycetota</taxon>
        <taxon>Actinomycetes</taxon>
        <taxon>Micrococcales</taxon>
        <taxon>Micrococcaceae</taxon>
        <taxon>Kocuria</taxon>
    </lineage>
</organism>